<dbReference type="PANTHER" id="PTHR12697:SF5">
    <property type="entry name" value="DEOXYHYPUSINE HYDROXYLASE"/>
    <property type="match status" value="1"/>
</dbReference>
<reference evidence="2" key="1">
    <citation type="submission" date="2022-08" db="EMBL/GenBank/DDBJ databases">
        <title>Genome Sequence of the sulphate-reducing bacterium, Pseudodesulfovibrio portus JCM14722.</title>
        <authorList>
            <person name="Kondo R."/>
            <person name="Kataoka T."/>
        </authorList>
    </citation>
    <scope>NUCLEOTIDE SEQUENCE</scope>
    <source>
        <strain evidence="2">JCM 14722</strain>
    </source>
</reference>
<keyword evidence="3" id="KW-1185">Reference proteome</keyword>
<dbReference type="InterPro" id="IPR016024">
    <property type="entry name" value="ARM-type_fold"/>
</dbReference>
<sequence length="323" mass="34035">MMDIRQIHSRNRFVPVLLALAVLLASGPCLARDAAHTADLLVSADRVDRAKGLAELEEQGQDIMPGLSRALQSGGLATRRGAAIGLSLMPVPGLSVEPLVLGLSDDDQVVRSLCAHGLGKIGKQAAPRTAQLLTHSDNRVRVGAALALSKMGADAVPALIAMLDLQDPDVTARAAWLLGILGRDALPAVPALIRALETDDMRVLHVVAETIDVIGPDPAMAYFELTMLGHDRTNCPATRIGGNAAFTLVKLLARPGTPLANIALYTLARMGPVAEPALRQILSTGNESQRTAAALLMTGIDPKLARTLPEDLRRTLSGALKNQ</sequence>
<feature type="chain" id="PRO_5046294191" description="HEAT repeat domain-containing protein" evidence="1">
    <location>
        <begin position="32"/>
        <end position="323"/>
    </location>
</feature>
<evidence type="ECO:0000313" key="2">
    <source>
        <dbReference type="EMBL" id="BDQ34125.1"/>
    </source>
</evidence>
<dbReference type="RefSeq" id="WP_264981017.1">
    <property type="nucleotide sequence ID" value="NZ_AP026708.1"/>
</dbReference>
<evidence type="ECO:0000256" key="1">
    <source>
        <dbReference type="SAM" id="SignalP"/>
    </source>
</evidence>
<organism evidence="2 3">
    <name type="scientific">Pseudodesulfovibrio portus</name>
    <dbReference type="NCBI Taxonomy" id="231439"/>
    <lineage>
        <taxon>Bacteria</taxon>
        <taxon>Pseudomonadati</taxon>
        <taxon>Thermodesulfobacteriota</taxon>
        <taxon>Desulfovibrionia</taxon>
        <taxon>Desulfovibrionales</taxon>
        <taxon>Desulfovibrionaceae</taxon>
    </lineage>
</organism>
<proteinExistence type="predicted"/>
<dbReference type="EMBL" id="AP026708">
    <property type="protein sequence ID" value="BDQ34125.1"/>
    <property type="molecule type" value="Genomic_DNA"/>
</dbReference>
<accession>A0ABM8ARS5</accession>
<evidence type="ECO:0008006" key="4">
    <source>
        <dbReference type="Google" id="ProtNLM"/>
    </source>
</evidence>
<dbReference type="InterPro" id="IPR011989">
    <property type="entry name" value="ARM-like"/>
</dbReference>
<dbReference type="SMART" id="SM00567">
    <property type="entry name" value="EZ_HEAT"/>
    <property type="match status" value="2"/>
</dbReference>
<dbReference type="Pfam" id="PF13646">
    <property type="entry name" value="HEAT_2"/>
    <property type="match status" value="1"/>
</dbReference>
<feature type="signal peptide" evidence="1">
    <location>
        <begin position="1"/>
        <end position="31"/>
    </location>
</feature>
<keyword evidence="1" id="KW-0732">Signal</keyword>
<dbReference type="InterPro" id="IPR004155">
    <property type="entry name" value="PBS_lyase_HEAT"/>
</dbReference>
<dbReference type="Proteomes" id="UP001061361">
    <property type="component" value="Chromosome"/>
</dbReference>
<evidence type="ECO:0000313" key="3">
    <source>
        <dbReference type="Proteomes" id="UP001061361"/>
    </source>
</evidence>
<dbReference type="PANTHER" id="PTHR12697">
    <property type="entry name" value="PBS LYASE HEAT-LIKE PROTEIN"/>
    <property type="match status" value="1"/>
</dbReference>
<protein>
    <recommendedName>
        <fullName evidence="4">HEAT repeat domain-containing protein</fullName>
    </recommendedName>
</protein>
<dbReference type="Gene3D" id="1.25.10.10">
    <property type="entry name" value="Leucine-rich Repeat Variant"/>
    <property type="match status" value="1"/>
</dbReference>
<dbReference type="SUPFAM" id="SSF48371">
    <property type="entry name" value="ARM repeat"/>
    <property type="match status" value="1"/>
</dbReference>
<name>A0ABM8ARS5_9BACT</name>
<gene>
    <name evidence="2" type="ORF">JCM14722_16670</name>
</gene>